<dbReference type="Gene3D" id="2.60.120.10">
    <property type="entry name" value="Jelly Rolls"/>
    <property type="match status" value="1"/>
</dbReference>
<dbReference type="SMART" id="SM00419">
    <property type="entry name" value="HTH_CRP"/>
    <property type="match status" value="1"/>
</dbReference>
<dbReference type="Proteomes" id="UP001165667">
    <property type="component" value="Unassembled WGS sequence"/>
</dbReference>
<dbReference type="GO" id="GO:0005829">
    <property type="term" value="C:cytosol"/>
    <property type="evidence" value="ECO:0007669"/>
    <property type="project" value="TreeGrafter"/>
</dbReference>
<dbReference type="SUPFAM" id="SSF51206">
    <property type="entry name" value="cAMP-binding domain-like"/>
    <property type="match status" value="1"/>
</dbReference>
<dbReference type="PANTHER" id="PTHR24567">
    <property type="entry name" value="CRP FAMILY TRANSCRIPTIONAL REGULATORY PROTEIN"/>
    <property type="match status" value="1"/>
</dbReference>
<dbReference type="InterPro" id="IPR036388">
    <property type="entry name" value="WH-like_DNA-bd_sf"/>
</dbReference>
<accession>A0AA41Z9U9</accession>
<organism evidence="6 7">
    <name type="scientific">Lichenifustis flavocetrariae</name>
    <dbReference type="NCBI Taxonomy" id="2949735"/>
    <lineage>
        <taxon>Bacteria</taxon>
        <taxon>Pseudomonadati</taxon>
        <taxon>Pseudomonadota</taxon>
        <taxon>Alphaproteobacteria</taxon>
        <taxon>Hyphomicrobiales</taxon>
        <taxon>Lichenihabitantaceae</taxon>
        <taxon>Lichenifustis</taxon>
    </lineage>
</organism>
<dbReference type="InterPro" id="IPR050397">
    <property type="entry name" value="Env_Response_Regulators"/>
</dbReference>
<dbReference type="PANTHER" id="PTHR24567:SF74">
    <property type="entry name" value="HTH-TYPE TRANSCRIPTIONAL REGULATOR ARCR"/>
    <property type="match status" value="1"/>
</dbReference>
<dbReference type="InterPro" id="IPR018490">
    <property type="entry name" value="cNMP-bd_dom_sf"/>
</dbReference>
<dbReference type="AlphaFoldDB" id="A0AA41Z9U9"/>
<evidence type="ECO:0000259" key="4">
    <source>
        <dbReference type="PROSITE" id="PS50042"/>
    </source>
</evidence>
<evidence type="ECO:0000256" key="2">
    <source>
        <dbReference type="ARBA" id="ARBA00023125"/>
    </source>
</evidence>
<evidence type="ECO:0000313" key="6">
    <source>
        <dbReference type="EMBL" id="MCW6513148.1"/>
    </source>
</evidence>
<evidence type="ECO:0000259" key="5">
    <source>
        <dbReference type="PROSITE" id="PS51063"/>
    </source>
</evidence>
<dbReference type="PROSITE" id="PS51063">
    <property type="entry name" value="HTH_CRP_2"/>
    <property type="match status" value="1"/>
</dbReference>
<evidence type="ECO:0000256" key="1">
    <source>
        <dbReference type="ARBA" id="ARBA00023015"/>
    </source>
</evidence>
<sequence>MIRPAESLARLPMFAALDPADIAKLDAQCLWRRADAGHWVLDYGEGGTDVFFVLRGSLRVKILSAGREVVLRDLADGDCFGELAAIDGRPRSAGIVAVTDAVVGRMTAQRFIEAVHRHPALCDEILRRLAAEIRKLANQVNEFSTLSVRQRLYAELLRLGAPRQKSEAAWSVSPPPTHVELASRIATHREAVTRELKALERSGLIERRRGALVLRDPEKLRAMVEEAEA</sequence>
<keyword evidence="1" id="KW-0805">Transcription regulation</keyword>
<dbReference type="InterPro" id="IPR036390">
    <property type="entry name" value="WH_DNA-bd_sf"/>
</dbReference>
<keyword evidence="2" id="KW-0238">DNA-binding</keyword>
<dbReference type="EMBL" id="JAMOIM010000100">
    <property type="protein sequence ID" value="MCW6513148.1"/>
    <property type="molecule type" value="Genomic_DNA"/>
</dbReference>
<comment type="caution">
    <text evidence="6">The sequence shown here is derived from an EMBL/GenBank/DDBJ whole genome shotgun (WGS) entry which is preliminary data.</text>
</comment>
<dbReference type="RefSeq" id="WP_282589522.1">
    <property type="nucleotide sequence ID" value="NZ_JAMOIM010000100.1"/>
</dbReference>
<protein>
    <submittedName>
        <fullName evidence="6">Crp/Fnr family transcriptional regulator</fullName>
    </submittedName>
</protein>
<proteinExistence type="predicted"/>
<dbReference type="CDD" id="cd00038">
    <property type="entry name" value="CAP_ED"/>
    <property type="match status" value="1"/>
</dbReference>
<name>A0AA41Z9U9_9HYPH</name>
<dbReference type="SUPFAM" id="SSF46785">
    <property type="entry name" value="Winged helix' DNA-binding domain"/>
    <property type="match status" value="1"/>
</dbReference>
<dbReference type="GO" id="GO:0003677">
    <property type="term" value="F:DNA binding"/>
    <property type="evidence" value="ECO:0007669"/>
    <property type="project" value="UniProtKB-KW"/>
</dbReference>
<dbReference type="GO" id="GO:0003700">
    <property type="term" value="F:DNA-binding transcription factor activity"/>
    <property type="evidence" value="ECO:0007669"/>
    <property type="project" value="TreeGrafter"/>
</dbReference>
<dbReference type="Pfam" id="PF13545">
    <property type="entry name" value="HTH_Crp_2"/>
    <property type="match status" value="1"/>
</dbReference>
<dbReference type="Gene3D" id="1.10.10.10">
    <property type="entry name" value="Winged helix-like DNA-binding domain superfamily/Winged helix DNA-binding domain"/>
    <property type="match status" value="1"/>
</dbReference>
<dbReference type="InterPro" id="IPR012318">
    <property type="entry name" value="HTH_CRP"/>
</dbReference>
<evidence type="ECO:0000256" key="3">
    <source>
        <dbReference type="ARBA" id="ARBA00023163"/>
    </source>
</evidence>
<feature type="domain" description="Cyclic nucleotide-binding" evidence="4">
    <location>
        <begin position="13"/>
        <end position="132"/>
    </location>
</feature>
<dbReference type="PROSITE" id="PS50042">
    <property type="entry name" value="CNMP_BINDING_3"/>
    <property type="match status" value="1"/>
</dbReference>
<gene>
    <name evidence="6" type="ORF">M8523_35450</name>
</gene>
<dbReference type="InterPro" id="IPR014710">
    <property type="entry name" value="RmlC-like_jellyroll"/>
</dbReference>
<keyword evidence="3" id="KW-0804">Transcription</keyword>
<reference evidence="6" key="1">
    <citation type="submission" date="2022-05" db="EMBL/GenBank/DDBJ databases">
        <authorList>
            <person name="Pankratov T."/>
        </authorList>
    </citation>
    <scope>NUCLEOTIDE SEQUENCE</scope>
    <source>
        <strain evidence="6">BP6-180914</strain>
    </source>
</reference>
<dbReference type="SMART" id="SM00100">
    <property type="entry name" value="cNMP"/>
    <property type="match status" value="1"/>
</dbReference>
<feature type="domain" description="HTH crp-type" evidence="5">
    <location>
        <begin position="146"/>
        <end position="218"/>
    </location>
</feature>
<keyword evidence="7" id="KW-1185">Reference proteome</keyword>
<evidence type="ECO:0000313" key="7">
    <source>
        <dbReference type="Proteomes" id="UP001165667"/>
    </source>
</evidence>
<dbReference type="Pfam" id="PF00027">
    <property type="entry name" value="cNMP_binding"/>
    <property type="match status" value="1"/>
</dbReference>
<dbReference type="InterPro" id="IPR000595">
    <property type="entry name" value="cNMP-bd_dom"/>
</dbReference>